<name>A0A4R6SUH1_9SPHI</name>
<accession>A0A4R6SUH1</accession>
<dbReference type="Proteomes" id="UP000295620">
    <property type="component" value="Unassembled WGS sequence"/>
</dbReference>
<evidence type="ECO:0000313" key="1">
    <source>
        <dbReference type="EMBL" id="TDQ07716.1"/>
    </source>
</evidence>
<sequence>MKNLLLGICFIMIFFIIIIWLLPGTSETHCILQHDFNNTRYIGLVKKKYIDFNEHSYPIVEILNANDSIIRLNLVLERNQIFNKIKVGDYIDKPKGTNTIFFMKHDKKEPLGQVDFGCN</sequence>
<dbReference type="RefSeq" id="WP_133577649.1">
    <property type="nucleotide sequence ID" value="NZ_SNYC01000006.1"/>
</dbReference>
<dbReference type="EMBL" id="SNYC01000006">
    <property type="protein sequence ID" value="TDQ07716.1"/>
    <property type="molecule type" value="Genomic_DNA"/>
</dbReference>
<dbReference type="OrthoDB" id="1356856at2"/>
<reference evidence="1 2" key="1">
    <citation type="submission" date="2019-03" db="EMBL/GenBank/DDBJ databases">
        <title>Genomic Encyclopedia of Archaeal and Bacterial Type Strains, Phase II (KMG-II): from individual species to whole genera.</title>
        <authorList>
            <person name="Goeker M."/>
        </authorList>
    </citation>
    <scope>NUCLEOTIDE SEQUENCE [LARGE SCALE GENOMIC DNA]</scope>
    <source>
        <strain evidence="1 2">DSM 19035</strain>
    </source>
</reference>
<gene>
    <name evidence="1" type="ORF">ATK78_3845</name>
</gene>
<dbReference type="AlphaFoldDB" id="A0A4R6SUH1"/>
<keyword evidence="2" id="KW-1185">Reference proteome</keyword>
<proteinExistence type="predicted"/>
<protein>
    <submittedName>
        <fullName evidence="1">Uncharacterized protein</fullName>
    </submittedName>
</protein>
<organism evidence="1 2">
    <name type="scientific">Pedobacter metabolipauper</name>
    <dbReference type="NCBI Taxonomy" id="425513"/>
    <lineage>
        <taxon>Bacteria</taxon>
        <taxon>Pseudomonadati</taxon>
        <taxon>Bacteroidota</taxon>
        <taxon>Sphingobacteriia</taxon>
        <taxon>Sphingobacteriales</taxon>
        <taxon>Sphingobacteriaceae</taxon>
        <taxon>Pedobacter</taxon>
    </lineage>
</organism>
<comment type="caution">
    <text evidence="1">The sequence shown here is derived from an EMBL/GenBank/DDBJ whole genome shotgun (WGS) entry which is preliminary data.</text>
</comment>
<evidence type="ECO:0000313" key="2">
    <source>
        <dbReference type="Proteomes" id="UP000295620"/>
    </source>
</evidence>